<evidence type="ECO:0000256" key="3">
    <source>
        <dbReference type="ARBA" id="ARBA00023159"/>
    </source>
</evidence>
<dbReference type="Gene3D" id="1.10.490.50">
    <property type="entry name" value="Antibiotic binding domain of TipA-like multidrug resistance regulators"/>
    <property type="match status" value="1"/>
</dbReference>
<dbReference type="PROSITE" id="PS50937">
    <property type="entry name" value="HTH_MERR_2"/>
    <property type="match status" value="1"/>
</dbReference>
<evidence type="ECO:0000259" key="5">
    <source>
        <dbReference type="PROSITE" id="PS50937"/>
    </source>
</evidence>
<dbReference type="EMBL" id="FNOU01000011">
    <property type="protein sequence ID" value="SDX93381.1"/>
    <property type="molecule type" value="Genomic_DNA"/>
</dbReference>
<dbReference type="InterPro" id="IPR012925">
    <property type="entry name" value="TipAS_dom"/>
</dbReference>
<dbReference type="GO" id="GO:0003700">
    <property type="term" value="F:DNA-binding transcription factor activity"/>
    <property type="evidence" value="ECO:0007669"/>
    <property type="project" value="InterPro"/>
</dbReference>
<dbReference type="Pfam" id="PF07739">
    <property type="entry name" value="TipAS"/>
    <property type="match status" value="1"/>
</dbReference>
<keyword evidence="4" id="KW-0804">Transcription</keyword>
<protein>
    <submittedName>
        <fullName evidence="6">DNA-binding transcriptional regulator, MerR family</fullName>
    </submittedName>
</protein>
<dbReference type="SMART" id="SM00422">
    <property type="entry name" value="HTH_MERR"/>
    <property type="match status" value="1"/>
</dbReference>
<dbReference type="InterPro" id="IPR009061">
    <property type="entry name" value="DNA-bd_dom_put_sf"/>
</dbReference>
<keyword evidence="1" id="KW-0805">Transcription regulation</keyword>
<keyword evidence="3" id="KW-0010">Activator</keyword>
<reference evidence="7" key="1">
    <citation type="submission" date="2016-10" db="EMBL/GenBank/DDBJ databases">
        <authorList>
            <person name="Varghese N."/>
            <person name="Submissions S."/>
        </authorList>
    </citation>
    <scope>NUCLEOTIDE SEQUENCE [LARGE SCALE GENOMIC DNA]</scope>
    <source>
        <strain evidence="7">VPI 5359</strain>
    </source>
</reference>
<evidence type="ECO:0000256" key="2">
    <source>
        <dbReference type="ARBA" id="ARBA00023125"/>
    </source>
</evidence>
<dbReference type="PANTHER" id="PTHR30204:SF90">
    <property type="entry name" value="HTH-TYPE TRANSCRIPTIONAL ACTIVATOR MTA"/>
    <property type="match status" value="1"/>
</dbReference>
<dbReference type="SUPFAM" id="SSF46955">
    <property type="entry name" value="Putative DNA-binding domain"/>
    <property type="match status" value="1"/>
</dbReference>
<dbReference type="AlphaFoldDB" id="A0A1H3FR16"/>
<evidence type="ECO:0000256" key="1">
    <source>
        <dbReference type="ARBA" id="ARBA00023015"/>
    </source>
</evidence>
<dbReference type="CDD" id="cd01106">
    <property type="entry name" value="HTH_TipAL-Mta"/>
    <property type="match status" value="1"/>
</dbReference>
<accession>A0A1H3FR16</accession>
<dbReference type="InterPro" id="IPR036244">
    <property type="entry name" value="TipA-like_antibiotic-bd"/>
</dbReference>
<keyword evidence="7" id="KW-1185">Reference proteome</keyword>
<proteinExistence type="predicted"/>
<organism evidence="6 7">
    <name type="scientific">Eubacterium barkeri</name>
    <name type="common">Clostridium barkeri</name>
    <dbReference type="NCBI Taxonomy" id="1528"/>
    <lineage>
        <taxon>Bacteria</taxon>
        <taxon>Bacillati</taxon>
        <taxon>Bacillota</taxon>
        <taxon>Clostridia</taxon>
        <taxon>Eubacteriales</taxon>
        <taxon>Eubacteriaceae</taxon>
        <taxon>Eubacterium</taxon>
    </lineage>
</organism>
<dbReference type="InterPro" id="IPR000551">
    <property type="entry name" value="MerR-type_HTH_dom"/>
</dbReference>
<dbReference type="Pfam" id="PF13411">
    <property type="entry name" value="MerR_1"/>
    <property type="match status" value="1"/>
</dbReference>
<dbReference type="SUPFAM" id="SSF89082">
    <property type="entry name" value="Antibiotic binding domain of TipA-like multidrug resistance regulators"/>
    <property type="match status" value="1"/>
</dbReference>
<dbReference type="GO" id="GO:0003677">
    <property type="term" value="F:DNA binding"/>
    <property type="evidence" value="ECO:0007669"/>
    <property type="project" value="UniProtKB-KW"/>
</dbReference>
<dbReference type="Gene3D" id="1.10.1660.10">
    <property type="match status" value="1"/>
</dbReference>
<sequence>MELKINEVAKLTGVTVRTLHYYDEIGLLKPSETTAAGYRLYNSTVLETLQQILFFRELDFSLKDIKEIMTDPNYDKANALTKHRELLLQKRSRIDDLIGLLDNTLKGERDMSFKQFDNTEFEATKKKYATEVKERWGNTAAYAESEEKTSSYDQTQWKMLSGEGEAILQAFGENRNIQPDSNEAQILVKKWQDYITANFYNCTKEILSCLGLMYIGDERFTQKIDQNGKGTAEFMAAAIEVFCSK</sequence>
<dbReference type="STRING" id="1528.SAMN04488579_11153"/>
<dbReference type="PANTHER" id="PTHR30204">
    <property type="entry name" value="REDOX-CYCLING DRUG-SENSING TRANSCRIPTIONAL ACTIVATOR SOXR"/>
    <property type="match status" value="1"/>
</dbReference>
<gene>
    <name evidence="6" type="ORF">SAMN04488579_11153</name>
</gene>
<keyword evidence="2 6" id="KW-0238">DNA-binding</keyword>
<name>A0A1H3FR16_EUBBA</name>
<evidence type="ECO:0000313" key="6">
    <source>
        <dbReference type="EMBL" id="SDX93381.1"/>
    </source>
</evidence>
<evidence type="ECO:0000313" key="7">
    <source>
        <dbReference type="Proteomes" id="UP000199652"/>
    </source>
</evidence>
<dbReference type="Proteomes" id="UP000199652">
    <property type="component" value="Unassembled WGS sequence"/>
</dbReference>
<dbReference type="InterPro" id="IPR047057">
    <property type="entry name" value="MerR_fam"/>
</dbReference>
<feature type="domain" description="HTH merR-type" evidence="5">
    <location>
        <begin position="1"/>
        <end position="71"/>
    </location>
</feature>
<evidence type="ECO:0000256" key="4">
    <source>
        <dbReference type="ARBA" id="ARBA00023163"/>
    </source>
</evidence>